<evidence type="ECO:0000313" key="2">
    <source>
        <dbReference type="EMBL" id="KTD75602.1"/>
    </source>
</evidence>
<dbReference type="EMBL" id="LNZB01000056">
    <property type="protein sequence ID" value="KTD75602.1"/>
    <property type="molecule type" value="Genomic_DNA"/>
</dbReference>
<gene>
    <name evidence="2" type="ORF">Lwal_2540</name>
</gene>
<protein>
    <submittedName>
        <fullName evidence="2">Uncharacterized protein</fullName>
    </submittedName>
</protein>
<dbReference type="Proteomes" id="UP000054729">
    <property type="component" value="Unassembled WGS sequence"/>
</dbReference>
<feature type="region of interest" description="Disordered" evidence="1">
    <location>
        <begin position="56"/>
        <end position="75"/>
    </location>
</feature>
<comment type="caution">
    <text evidence="2">The sequence shown here is derived from an EMBL/GenBank/DDBJ whole genome shotgun (WGS) entry which is preliminary data.</text>
</comment>
<feature type="region of interest" description="Disordered" evidence="1">
    <location>
        <begin position="1"/>
        <end position="46"/>
    </location>
</feature>
<evidence type="ECO:0000256" key="1">
    <source>
        <dbReference type="SAM" id="MobiDB-lite"/>
    </source>
</evidence>
<dbReference type="PATRIC" id="fig|66969.6.peg.2748"/>
<evidence type="ECO:0000313" key="3">
    <source>
        <dbReference type="Proteomes" id="UP000054729"/>
    </source>
</evidence>
<reference evidence="2 3" key="1">
    <citation type="submission" date="2015-11" db="EMBL/GenBank/DDBJ databases">
        <title>Genomic analysis of 38 Legionella species identifies large and diverse effector repertoires.</title>
        <authorList>
            <person name="Burstein D."/>
            <person name="Amaro F."/>
            <person name="Zusman T."/>
            <person name="Lifshitz Z."/>
            <person name="Cohen O."/>
            <person name="Gilbert J.A."/>
            <person name="Pupko T."/>
            <person name="Shuman H.A."/>
            <person name="Segal G."/>
        </authorList>
    </citation>
    <scope>NUCLEOTIDE SEQUENCE [LARGE SCALE GENOMIC DNA]</scope>
    <source>
        <strain evidence="2 3">ATCC 51914</strain>
    </source>
</reference>
<feature type="compositionally biased region" description="Basic and acidic residues" evidence="1">
    <location>
        <begin position="28"/>
        <end position="37"/>
    </location>
</feature>
<dbReference type="RefSeq" id="WP_058481169.1">
    <property type="nucleotide sequence ID" value="NZ_CAAAIQ010000002.1"/>
</dbReference>
<dbReference type="STRING" id="66969.Lwal_2540"/>
<name>A0A0W1A2J0_9GAMM</name>
<proteinExistence type="predicted"/>
<keyword evidence="3" id="KW-1185">Reference proteome</keyword>
<organism evidence="2 3">
    <name type="scientific">Legionella waltersii</name>
    <dbReference type="NCBI Taxonomy" id="66969"/>
    <lineage>
        <taxon>Bacteria</taxon>
        <taxon>Pseudomonadati</taxon>
        <taxon>Pseudomonadota</taxon>
        <taxon>Gammaproteobacteria</taxon>
        <taxon>Legionellales</taxon>
        <taxon>Legionellaceae</taxon>
        <taxon>Legionella</taxon>
    </lineage>
</organism>
<accession>A0A0W1A2J0</accession>
<feature type="compositionally biased region" description="Polar residues" evidence="1">
    <location>
        <begin position="14"/>
        <end position="23"/>
    </location>
</feature>
<sequence length="75" mass="8562">MKNKWQKHFVAANENKTNPNAPVTNYEKANEDARKPDAGSPIDTDLEKVYANKLKIDPVTGKEEQEEDRPYGYNP</sequence>
<dbReference type="AlphaFoldDB" id="A0A0W1A2J0"/>